<dbReference type="Proteomes" id="UP001597083">
    <property type="component" value="Unassembled WGS sequence"/>
</dbReference>
<proteinExistence type="predicted"/>
<dbReference type="InterPro" id="IPR024079">
    <property type="entry name" value="MetalloPept_cat_dom_sf"/>
</dbReference>
<name>A0ABW3CQ90_9ACTN</name>
<evidence type="ECO:0000313" key="1">
    <source>
        <dbReference type="EMBL" id="MFD0856568.1"/>
    </source>
</evidence>
<protein>
    <recommendedName>
        <fullName evidence="3">Peptidase metallopeptidase domain-containing protein</fullName>
    </recommendedName>
</protein>
<evidence type="ECO:0000313" key="2">
    <source>
        <dbReference type="Proteomes" id="UP001597083"/>
    </source>
</evidence>
<dbReference type="EMBL" id="JBHTIR010004172">
    <property type="protein sequence ID" value="MFD0856568.1"/>
    <property type="molecule type" value="Genomic_DNA"/>
</dbReference>
<reference evidence="2" key="1">
    <citation type="journal article" date="2019" name="Int. J. Syst. Evol. Microbiol.">
        <title>The Global Catalogue of Microorganisms (GCM) 10K type strain sequencing project: providing services to taxonomists for standard genome sequencing and annotation.</title>
        <authorList>
            <consortium name="The Broad Institute Genomics Platform"/>
            <consortium name="The Broad Institute Genome Sequencing Center for Infectious Disease"/>
            <person name="Wu L."/>
            <person name="Ma J."/>
        </authorList>
    </citation>
    <scope>NUCLEOTIDE SEQUENCE [LARGE SCALE GENOMIC DNA]</scope>
    <source>
        <strain evidence="2">JCM 31696</strain>
    </source>
</reference>
<keyword evidence="2" id="KW-1185">Reference proteome</keyword>
<accession>A0ABW3CQ90</accession>
<evidence type="ECO:0008006" key="3">
    <source>
        <dbReference type="Google" id="ProtNLM"/>
    </source>
</evidence>
<organism evidence="1 2">
    <name type="scientific">Actinomadura adrarensis</name>
    <dbReference type="NCBI Taxonomy" id="1819600"/>
    <lineage>
        <taxon>Bacteria</taxon>
        <taxon>Bacillati</taxon>
        <taxon>Actinomycetota</taxon>
        <taxon>Actinomycetes</taxon>
        <taxon>Streptosporangiales</taxon>
        <taxon>Thermomonosporaceae</taxon>
        <taxon>Actinomadura</taxon>
    </lineage>
</organism>
<sequence>MAYASERAAGLRQDDIVLEALPDEVTASIEIRDRWLATLSDDGNTLEFLVSDIRSWAPGQTVRVAFLGGDAELHAAIEDACRQITEACRLTLSFRDGNGYRTWTPQDRRYAGEIRVSFDMDGYFSLVGADSIAPNIGPAGSPVGGRPHQRSLNLEGFDQTLPPRWKGTVRHEFLHALAFQHEHQNSRGPCEAAFRWEDDPGYQPTQDADGRYIPDAAGRRPGIYTYLSGFPNHWSRAKVDHNLRSIRVVGGITASPFDPASCMLYRFPAMFYQTSPSPCSPIGDGQDLSDGDRAGLRHLYPEQPAAHERIAERRLALANDIEGRAGQRATESAASSLAEDTVIQLRAGLA</sequence>
<gene>
    <name evidence="1" type="ORF">ACFQ07_30330</name>
</gene>
<dbReference type="SUPFAM" id="SSF55486">
    <property type="entry name" value="Metalloproteases ('zincins'), catalytic domain"/>
    <property type="match status" value="1"/>
</dbReference>
<dbReference type="Gene3D" id="3.40.390.10">
    <property type="entry name" value="Collagenase (Catalytic Domain)"/>
    <property type="match status" value="1"/>
</dbReference>
<comment type="caution">
    <text evidence="1">The sequence shown here is derived from an EMBL/GenBank/DDBJ whole genome shotgun (WGS) entry which is preliminary data.</text>
</comment>